<evidence type="ECO:0000313" key="10">
    <source>
        <dbReference type="Proteomes" id="UP000199208"/>
    </source>
</evidence>
<dbReference type="GO" id="GO:0022857">
    <property type="term" value="F:transmembrane transporter activity"/>
    <property type="evidence" value="ECO:0007669"/>
    <property type="project" value="InterPro"/>
</dbReference>
<dbReference type="OrthoDB" id="9775735at2"/>
<feature type="transmembrane region" description="Helical" evidence="8">
    <location>
        <begin position="147"/>
        <end position="167"/>
    </location>
</feature>
<feature type="transmembrane region" description="Helical" evidence="8">
    <location>
        <begin position="90"/>
        <end position="111"/>
    </location>
</feature>
<evidence type="ECO:0000313" key="9">
    <source>
        <dbReference type="EMBL" id="SCZ79597.1"/>
    </source>
</evidence>
<feature type="transmembrane region" description="Helical" evidence="8">
    <location>
        <begin position="410"/>
        <end position="432"/>
    </location>
</feature>
<evidence type="ECO:0000256" key="7">
    <source>
        <dbReference type="ARBA" id="ARBA00023136"/>
    </source>
</evidence>
<dbReference type="EMBL" id="FMWL01000008">
    <property type="protein sequence ID" value="SCZ79597.1"/>
    <property type="molecule type" value="Genomic_DNA"/>
</dbReference>
<dbReference type="GO" id="GO:0005886">
    <property type="term" value="C:plasma membrane"/>
    <property type="evidence" value="ECO:0007669"/>
    <property type="project" value="UniProtKB-SubCell"/>
</dbReference>
<proteinExistence type="inferred from homology"/>
<feature type="transmembrane region" description="Helical" evidence="8">
    <location>
        <begin position="188"/>
        <end position="211"/>
    </location>
</feature>
<dbReference type="AlphaFoldDB" id="A0A1G5S0C1"/>
<feature type="transmembrane region" description="Helical" evidence="8">
    <location>
        <begin position="349"/>
        <end position="367"/>
    </location>
</feature>
<gene>
    <name evidence="9" type="ORF">SAMN03080599_01835</name>
</gene>
<keyword evidence="5 8" id="KW-0812">Transmembrane</keyword>
<feature type="transmembrane region" description="Helical" evidence="8">
    <location>
        <begin position="483"/>
        <end position="507"/>
    </location>
</feature>
<sequence length="541" mass="58703">MKKVNKAQLRLPIFIPMATLLGLVLIVGLVSPKALYDGQNAIVSFAFDSFGWLFQLSSVIFFFLCLWAMFSKFGNIRLGGKEATPTMSLWNWFAISLCAGIATGILFWGIAEPITHFMSPPDGLGLEAGSEGAAMFSMSQTFIHWTFLPYAMYGIAGLGIAYATFNLKLPYTVSSILYPVFGKKINGVVGDVVDNLCMLAMAGGVAAVLGVATMQISKGIEILTGLEQNKFIWVAVVGLIVVTYVISSYTGLNRGIRFLSDANTKLFIGMLLFIFILGPTNFILQIGTQGTGHFIQNFFTQTLYLSPVNGSEWPRWWPIYYWAIWLAYAPLTGMFLARISKGRTIRQFMMVNLFMPAMFGLLWFSVYGGAAINLEMNGAGLWSAIQQGGLEVSVFAFLKNFPLSGLTSTLFLVAIYISVVTLADSMTTTVSSLSVRGAGNNALVEPPAQVKIFWGAIMSSIAIVNLIAGKAGEISGIDATKQIATVAGFPLLFLMLLIGYSAVAMLVKYGTMELNGLSVDQTVEEQTTSQSMVMADMAEAE</sequence>
<dbReference type="PANTHER" id="PTHR30047">
    <property type="entry name" value="HIGH-AFFINITY CHOLINE TRANSPORT PROTEIN-RELATED"/>
    <property type="match status" value="1"/>
</dbReference>
<evidence type="ECO:0000256" key="3">
    <source>
        <dbReference type="ARBA" id="ARBA00022448"/>
    </source>
</evidence>
<evidence type="ECO:0000256" key="8">
    <source>
        <dbReference type="SAM" id="Phobius"/>
    </source>
</evidence>
<feature type="transmembrane region" description="Helical" evidence="8">
    <location>
        <begin position="231"/>
        <end position="252"/>
    </location>
</feature>
<dbReference type="Proteomes" id="UP000199208">
    <property type="component" value="Unassembled WGS sequence"/>
</dbReference>
<organism evidence="9 10">
    <name type="scientific">Acidaminobacter hydrogenoformans DSM 2784</name>
    <dbReference type="NCBI Taxonomy" id="1120920"/>
    <lineage>
        <taxon>Bacteria</taxon>
        <taxon>Bacillati</taxon>
        <taxon>Bacillota</taxon>
        <taxon>Clostridia</taxon>
        <taxon>Peptostreptococcales</taxon>
        <taxon>Acidaminobacteraceae</taxon>
        <taxon>Acidaminobacter</taxon>
    </lineage>
</organism>
<feature type="transmembrane region" description="Helical" evidence="8">
    <location>
        <begin position="50"/>
        <end position="70"/>
    </location>
</feature>
<keyword evidence="6 8" id="KW-1133">Transmembrane helix</keyword>
<dbReference type="RefSeq" id="WP_092590756.1">
    <property type="nucleotide sequence ID" value="NZ_FMWL01000008.1"/>
</dbReference>
<feature type="transmembrane region" description="Helical" evidence="8">
    <location>
        <begin position="12"/>
        <end position="30"/>
    </location>
</feature>
<feature type="transmembrane region" description="Helical" evidence="8">
    <location>
        <begin position="264"/>
        <end position="284"/>
    </location>
</feature>
<comment type="subcellular location">
    <subcellularLocation>
        <location evidence="1">Cell membrane</location>
        <topology evidence="1">Multi-pass membrane protein</topology>
    </subcellularLocation>
</comment>
<evidence type="ECO:0000256" key="1">
    <source>
        <dbReference type="ARBA" id="ARBA00004651"/>
    </source>
</evidence>
<keyword evidence="3" id="KW-0813">Transport</keyword>
<feature type="transmembrane region" description="Helical" evidence="8">
    <location>
        <begin position="319"/>
        <end position="337"/>
    </location>
</feature>
<dbReference type="STRING" id="1120920.SAMN03080599_01835"/>
<evidence type="ECO:0000256" key="5">
    <source>
        <dbReference type="ARBA" id="ARBA00022692"/>
    </source>
</evidence>
<keyword evidence="10" id="KW-1185">Reference proteome</keyword>
<accession>A0A1G5S0C1</accession>
<name>A0A1G5S0C1_9FIRM</name>
<keyword evidence="4" id="KW-1003">Cell membrane</keyword>
<protein>
    <submittedName>
        <fullName evidence="9">Choline/carnitine/betaine transport</fullName>
    </submittedName>
</protein>
<feature type="transmembrane region" description="Helical" evidence="8">
    <location>
        <begin position="452"/>
        <end position="471"/>
    </location>
</feature>
<comment type="similarity">
    <text evidence="2">Belongs to the BCCT transporter (TC 2.A.15) family.</text>
</comment>
<keyword evidence="7 8" id="KW-0472">Membrane</keyword>
<evidence type="ECO:0000256" key="6">
    <source>
        <dbReference type="ARBA" id="ARBA00022989"/>
    </source>
</evidence>
<dbReference type="PANTHER" id="PTHR30047:SF7">
    <property type="entry name" value="HIGH-AFFINITY CHOLINE TRANSPORT PROTEIN"/>
    <property type="match status" value="1"/>
</dbReference>
<evidence type="ECO:0000256" key="4">
    <source>
        <dbReference type="ARBA" id="ARBA00022475"/>
    </source>
</evidence>
<dbReference type="InterPro" id="IPR000060">
    <property type="entry name" value="BCCT_transptr"/>
</dbReference>
<reference evidence="9 10" key="1">
    <citation type="submission" date="2016-10" db="EMBL/GenBank/DDBJ databases">
        <authorList>
            <person name="de Groot N.N."/>
        </authorList>
    </citation>
    <scope>NUCLEOTIDE SEQUENCE [LARGE SCALE GENOMIC DNA]</scope>
    <source>
        <strain evidence="9 10">DSM 2784</strain>
    </source>
</reference>
<evidence type="ECO:0000256" key="2">
    <source>
        <dbReference type="ARBA" id="ARBA00005658"/>
    </source>
</evidence>
<dbReference type="Pfam" id="PF02028">
    <property type="entry name" value="BCCT"/>
    <property type="match status" value="1"/>
</dbReference>